<sequence>MAQYTNRVTNMKRDIQISNGTIYFNNCSSNQKSAKLQPRRSQKSASTDSHEPPQSEFQFMPTPYIIHQSNSGSASDVPGNDLQTKSLSFDNMVDDLQLMEQEEQSRMKAQRDKIE</sequence>
<comment type="caution">
    <text evidence="2">The sequence shown here is derived from an EMBL/GenBank/DDBJ whole genome shotgun (WGS) entry which is preliminary data.</text>
</comment>
<accession>A0ABD1WP76</accession>
<feature type="region of interest" description="Disordered" evidence="1">
    <location>
        <begin position="94"/>
        <end position="115"/>
    </location>
</feature>
<dbReference type="AlphaFoldDB" id="A0ABD1WP76"/>
<feature type="region of interest" description="Disordered" evidence="1">
    <location>
        <begin position="66"/>
        <end position="85"/>
    </location>
</feature>
<feature type="compositionally biased region" description="Basic and acidic residues" evidence="1">
    <location>
        <begin position="103"/>
        <end position="115"/>
    </location>
</feature>
<evidence type="ECO:0000313" key="3">
    <source>
        <dbReference type="Proteomes" id="UP001604277"/>
    </source>
</evidence>
<protein>
    <submittedName>
        <fullName evidence="2">Uncharacterized protein</fullName>
    </submittedName>
</protein>
<feature type="region of interest" description="Disordered" evidence="1">
    <location>
        <begin position="27"/>
        <end position="61"/>
    </location>
</feature>
<keyword evidence="3" id="KW-1185">Reference proteome</keyword>
<gene>
    <name evidence="2" type="ORF">Fot_11705</name>
</gene>
<name>A0ABD1WP76_9LAMI</name>
<organism evidence="2 3">
    <name type="scientific">Forsythia ovata</name>
    <dbReference type="NCBI Taxonomy" id="205694"/>
    <lineage>
        <taxon>Eukaryota</taxon>
        <taxon>Viridiplantae</taxon>
        <taxon>Streptophyta</taxon>
        <taxon>Embryophyta</taxon>
        <taxon>Tracheophyta</taxon>
        <taxon>Spermatophyta</taxon>
        <taxon>Magnoliopsida</taxon>
        <taxon>eudicotyledons</taxon>
        <taxon>Gunneridae</taxon>
        <taxon>Pentapetalae</taxon>
        <taxon>asterids</taxon>
        <taxon>lamiids</taxon>
        <taxon>Lamiales</taxon>
        <taxon>Oleaceae</taxon>
        <taxon>Forsythieae</taxon>
        <taxon>Forsythia</taxon>
    </lineage>
</organism>
<evidence type="ECO:0000256" key="1">
    <source>
        <dbReference type="SAM" id="MobiDB-lite"/>
    </source>
</evidence>
<proteinExistence type="predicted"/>
<dbReference type="Proteomes" id="UP001604277">
    <property type="component" value="Unassembled WGS sequence"/>
</dbReference>
<dbReference type="EMBL" id="JBFOLJ010000003">
    <property type="protein sequence ID" value="KAL2550175.1"/>
    <property type="molecule type" value="Genomic_DNA"/>
</dbReference>
<evidence type="ECO:0000313" key="2">
    <source>
        <dbReference type="EMBL" id="KAL2550175.1"/>
    </source>
</evidence>
<reference evidence="3" key="1">
    <citation type="submission" date="2024-07" db="EMBL/GenBank/DDBJ databases">
        <title>Two chromosome-level genome assemblies of Korean endemic species Abeliophyllum distichum and Forsythia ovata (Oleaceae).</title>
        <authorList>
            <person name="Jang H."/>
        </authorList>
    </citation>
    <scope>NUCLEOTIDE SEQUENCE [LARGE SCALE GENOMIC DNA]</scope>
</reference>